<feature type="region of interest" description="Disordered" evidence="1">
    <location>
        <begin position="14"/>
        <end position="38"/>
    </location>
</feature>
<dbReference type="AlphaFoldDB" id="A0A9P6CWC7"/>
<evidence type="ECO:0000313" key="2">
    <source>
        <dbReference type="EMBL" id="KAF9475525.1"/>
    </source>
</evidence>
<comment type="caution">
    <text evidence="2">The sequence shown here is derived from an EMBL/GenBank/DDBJ whole genome shotgun (WGS) entry which is preliminary data.</text>
</comment>
<gene>
    <name evidence="2" type="ORF">BDN70DRAFT_898107</name>
</gene>
<name>A0A9P6CWC7_9AGAR</name>
<dbReference type="OrthoDB" id="3070764at2759"/>
<protein>
    <submittedName>
        <fullName evidence="2">Uncharacterized protein</fullName>
    </submittedName>
</protein>
<proteinExistence type="predicted"/>
<organism evidence="2 3">
    <name type="scientific">Pholiota conissans</name>
    <dbReference type="NCBI Taxonomy" id="109636"/>
    <lineage>
        <taxon>Eukaryota</taxon>
        <taxon>Fungi</taxon>
        <taxon>Dikarya</taxon>
        <taxon>Basidiomycota</taxon>
        <taxon>Agaricomycotina</taxon>
        <taxon>Agaricomycetes</taxon>
        <taxon>Agaricomycetidae</taxon>
        <taxon>Agaricales</taxon>
        <taxon>Agaricineae</taxon>
        <taxon>Strophariaceae</taxon>
        <taxon>Pholiota</taxon>
    </lineage>
</organism>
<reference evidence="2" key="1">
    <citation type="submission" date="2020-11" db="EMBL/GenBank/DDBJ databases">
        <authorList>
            <consortium name="DOE Joint Genome Institute"/>
            <person name="Ahrendt S."/>
            <person name="Riley R."/>
            <person name="Andreopoulos W."/>
            <person name="Labutti K."/>
            <person name="Pangilinan J."/>
            <person name="Ruiz-Duenas F.J."/>
            <person name="Barrasa J.M."/>
            <person name="Sanchez-Garcia M."/>
            <person name="Camarero S."/>
            <person name="Miyauchi S."/>
            <person name="Serrano A."/>
            <person name="Linde D."/>
            <person name="Babiker R."/>
            <person name="Drula E."/>
            <person name="Ayuso-Fernandez I."/>
            <person name="Pacheco R."/>
            <person name="Padilla G."/>
            <person name="Ferreira P."/>
            <person name="Barriuso J."/>
            <person name="Kellner H."/>
            <person name="Castanera R."/>
            <person name="Alfaro M."/>
            <person name="Ramirez L."/>
            <person name="Pisabarro A.G."/>
            <person name="Kuo A."/>
            <person name="Tritt A."/>
            <person name="Lipzen A."/>
            <person name="He G."/>
            <person name="Yan M."/>
            <person name="Ng V."/>
            <person name="Cullen D."/>
            <person name="Martin F."/>
            <person name="Rosso M.-N."/>
            <person name="Henrissat B."/>
            <person name="Hibbett D."/>
            <person name="Martinez A.T."/>
            <person name="Grigoriev I.V."/>
        </authorList>
    </citation>
    <scope>NUCLEOTIDE SEQUENCE</scope>
    <source>
        <strain evidence="2">CIRM-BRFM 674</strain>
    </source>
</reference>
<evidence type="ECO:0000256" key="1">
    <source>
        <dbReference type="SAM" id="MobiDB-lite"/>
    </source>
</evidence>
<dbReference type="Proteomes" id="UP000807469">
    <property type="component" value="Unassembled WGS sequence"/>
</dbReference>
<sequence length="192" mass="21730">MSIHKTYKYYLSPDSPSISEKPKPSTVFGSSSSDLDEIESSEPASVPWMIGAQYPTPTYVQLKDLDKYIPKNIDKHVLVYMSGSLLNSERVIPLWSPSPGLEMDPQKWMHYVDIGDVGFLTDEGGFDTLFNIFLTPEENRHHHYTPPEDFVHLNVTPAEKSNMIKLEDVMLHKTKAVSAIGVETIPEGRYEN</sequence>
<dbReference type="EMBL" id="MU155329">
    <property type="protein sequence ID" value="KAF9475525.1"/>
    <property type="molecule type" value="Genomic_DNA"/>
</dbReference>
<evidence type="ECO:0000313" key="3">
    <source>
        <dbReference type="Proteomes" id="UP000807469"/>
    </source>
</evidence>
<keyword evidence="3" id="KW-1185">Reference proteome</keyword>
<accession>A0A9P6CWC7</accession>